<dbReference type="EMBL" id="KB007974">
    <property type="protein sequence ID" value="ELR17768.1"/>
    <property type="molecule type" value="Genomic_DNA"/>
</dbReference>
<dbReference type="Gene3D" id="3.40.710.10">
    <property type="entry name" value="DD-peptidase/beta-lactamase superfamily"/>
    <property type="match status" value="1"/>
</dbReference>
<dbReference type="KEGG" id="acan:ACA1_065890"/>
<dbReference type="InterPro" id="IPR050789">
    <property type="entry name" value="Diverse_Enzym_Activities"/>
</dbReference>
<dbReference type="VEuPathDB" id="AmoebaDB:ACA1_065890"/>
<accession>L8GZ04</accession>
<name>L8GZ04_ACACF</name>
<proteinExistence type="predicted"/>
<dbReference type="Pfam" id="PF00144">
    <property type="entry name" value="Beta-lactamase"/>
    <property type="match status" value="1"/>
</dbReference>
<dbReference type="SUPFAM" id="SSF56601">
    <property type="entry name" value="beta-lactamase/transpeptidase-like"/>
    <property type="match status" value="1"/>
</dbReference>
<evidence type="ECO:0000313" key="2">
    <source>
        <dbReference type="EMBL" id="ELR17768.1"/>
    </source>
</evidence>
<evidence type="ECO:0000313" key="3">
    <source>
        <dbReference type="Proteomes" id="UP000011083"/>
    </source>
</evidence>
<dbReference type="InterPro" id="IPR001466">
    <property type="entry name" value="Beta-lactam-related"/>
</dbReference>
<feature type="domain" description="Beta-lactamase-related" evidence="1">
    <location>
        <begin position="145"/>
        <end position="438"/>
    </location>
</feature>
<dbReference type="AlphaFoldDB" id="L8GZ04"/>
<gene>
    <name evidence="2" type="ORF">ACA1_065890</name>
</gene>
<reference evidence="2 3" key="1">
    <citation type="journal article" date="2013" name="Genome Biol.">
        <title>Genome of Acanthamoeba castellanii highlights extensive lateral gene transfer and early evolution of tyrosine kinase signaling.</title>
        <authorList>
            <person name="Clarke M."/>
            <person name="Lohan A.J."/>
            <person name="Liu B."/>
            <person name="Lagkouvardos I."/>
            <person name="Roy S."/>
            <person name="Zafar N."/>
            <person name="Bertelli C."/>
            <person name="Schilde C."/>
            <person name="Kianianmomeni A."/>
            <person name="Burglin T.R."/>
            <person name="Frech C."/>
            <person name="Turcotte B."/>
            <person name="Kopec K.O."/>
            <person name="Synnott J.M."/>
            <person name="Choo C."/>
            <person name="Paponov I."/>
            <person name="Finkler A."/>
            <person name="Soon Heng Tan C."/>
            <person name="Hutchins A.P."/>
            <person name="Weinmeier T."/>
            <person name="Rattei T."/>
            <person name="Chu J.S."/>
            <person name="Gimenez G."/>
            <person name="Irimia M."/>
            <person name="Rigden D.J."/>
            <person name="Fitzpatrick D.A."/>
            <person name="Lorenzo-Morales J."/>
            <person name="Bateman A."/>
            <person name="Chiu C.H."/>
            <person name="Tang P."/>
            <person name="Hegemann P."/>
            <person name="Fromm H."/>
            <person name="Raoult D."/>
            <person name="Greub G."/>
            <person name="Miranda-Saavedra D."/>
            <person name="Chen N."/>
            <person name="Nash P."/>
            <person name="Ginger M.L."/>
            <person name="Horn M."/>
            <person name="Schaap P."/>
            <person name="Caler L."/>
            <person name="Loftus B."/>
        </authorList>
    </citation>
    <scope>NUCLEOTIDE SEQUENCE [LARGE SCALE GENOMIC DNA]</scope>
    <source>
        <strain evidence="2 3">Neff</strain>
    </source>
</reference>
<dbReference type="RefSeq" id="XP_004339781.1">
    <property type="nucleotide sequence ID" value="XM_004339733.1"/>
</dbReference>
<evidence type="ECO:0000259" key="1">
    <source>
        <dbReference type="Pfam" id="PF00144"/>
    </source>
</evidence>
<dbReference type="OrthoDB" id="10006886at2759"/>
<sequence>MKWAYVVAALVFGLAAAGVTVVVPFVTTSFNVAAGYSAKLTCSAVFVAGRDPAHVYNHELSGTIGKVTDVAVVNREERYVTTTASLFGFFPVQRLPLASDDVSLPPAPTNAWPARLAHGDGEEVDRELLNSVIEEQLDPAKHRDVDTRAIIVVRNGRIVAERYGPDFQPHTRLASWSNAKSVISTLIGIRIAQGHLRLDQTRLFPEWSNAADPRSNITLANLLHMSSGLEFDEKYDRHSDARDMLFLRPSMSDFAVNKPLIHAPGTKWAYSSGTSNLLARLLRSTFATDEEYWAFPRQALYEPLGMDSALMETDAAGTFVGSSYMYATARDWAKFGQLFLNEGQWPTDGDAAEEHQQVLTPGWVRYVQTPAPASKHRYSAQWWLNGAATEGKGDDVFDAASADLFWQRELPTDAYWAHGFEHQFVMVVPSRKAVIVRLGRTPDVTKWDLARFFRVVFQALPPSS</sequence>
<dbReference type="PANTHER" id="PTHR43283">
    <property type="entry name" value="BETA-LACTAMASE-RELATED"/>
    <property type="match status" value="1"/>
</dbReference>
<keyword evidence="3" id="KW-1185">Reference proteome</keyword>
<dbReference type="InterPro" id="IPR012338">
    <property type="entry name" value="Beta-lactam/transpept-like"/>
</dbReference>
<dbReference type="GeneID" id="14918204"/>
<organism evidence="2 3">
    <name type="scientific">Acanthamoeba castellanii (strain ATCC 30010 / Neff)</name>
    <dbReference type="NCBI Taxonomy" id="1257118"/>
    <lineage>
        <taxon>Eukaryota</taxon>
        <taxon>Amoebozoa</taxon>
        <taxon>Discosea</taxon>
        <taxon>Longamoebia</taxon>
        <taxon>Centramoebida</taxon>
        <taxon>Acanthamoebidae</taxon>
        <taxon>Acanthamoeba</taxon>
    </lineage>
</organism>
<protein>
    <submittedName>
        <fullName evidence="2">Betalactamase</fullName>
    </submittedName>
</protein>
<dbReference type="PANTHER" id="PTHR43283:SF7">
    <property type="entry name" value="BETA-LACTAMASE-RELATED DOMAIN-CONTAINING PROTEIN"/>
    <property type="match status" value="1"/>
</dbReference>
<dbReference type="Proteomes" id="UP000011083">
    <property type="component" value="Unassembled WGS sequence"/>
</dbReference>